<dbReference type="AlphaFoldDB" id="A0A2K1DXE2"/>
<evidence type="ECO:0000313" key="3">
    <source>
        <dbReference type="Proteomes" id="UP000236641"/>
    </source>
</evidence>
<gene>
    <name evidence="2" type="ORF">C1T31_11055</name>
</gene>
<accession>A0A2K1DXE2</accession>
<dbReference type="InterPro" id="IPR032710">
    <property type="entry name" value="NTF2-like_dom_sf"/>
</dbReference>
<reference evidence="2 3" key="1">
    <citation type="submission" date="2018-01" db="EMBL/GenBank/DDBJ databases">
        <title>The draft genome of Hanstruepera neustonica JCM19743.</title>
        <authorList>
            <person name="He R.-H."/>
            <person name="Du Z.-J."/>
        </authorList>
    </citation>
    <scope>NUCLEOTIDE SEQUENCE [LARGE SCALE GENOMIC DNA]</scope>
    <source>
        <strain evidence="2 3">JCM19743</strain>
    </source>
</reference>
<dbReference type="EMBL" id="POWF01000007">
    <property type="protein sequence ID" value="PNQ72673.1"/>
    <property type="molecule type" value="Genomic_DNA"/>
</dbReference>
<dbReference type="InterPro" id="IPR027843">
    <property type="entry name" value="DUF4440"/>
</dbReference>
<proteinExistence type="predicted"/>
<dbReference type="Gene3D" id="3.10.450.50">
    <property type="match status" value="1"/>
</dbReference>
<dbReference type="Proteomes" id="UP000236641">
    <property type="component" value="Unassembled WGS sequence"/>
</dbReference>
<dbReference type="Pfam" id="PF14534">
    <property type="entry name" value="DUF4440"/>
    <property type="match status" value="1"/>
</dbReference>
<sequence length="170" mass="19800">MRKLNLFILICVFGISLSYSQNEETLKAIDNQIWKPFTIAFETHNYSLFGKLHTDDLVRISGDGKRVQGKETYIAGYKERWNNSSSKQTISFRFLERLHDDNAASERGIYKLSLNPNTEQEQNYYGKFHVILRQVNGVWKIAVDYDSSEGNTINQDSYNKAFAIDDYDKY</sequence>
<evidence type="ECO:0000313" key="2">
    <source>
        <dbReference type="EMBL" id="PNQ72673.1"/>
    </source>
</evidence>
<name>A0A2K1DXE2_9FLAO</name>
<comment type="caution">
    <text evidence="2">The sequence shown here is derived from an EMBL/GenBank/DDBJ whole genome shotgun (WGS) entry which is preliminary data.</text>
</comment>
<evidence type="ECO:0000259" key="1">
    <source>
        <dbReference type="Pfam" id="PF14534"/>
    </source>
</evidence>
<keyword evidence="3" id="KW-1185">Reference proteome</keyword>
<dbReference type="SUPFAM" id="SSF54427">
    <property type="entry name" value="NTF2-like"/>
    <property type="match status" value="1"/>
</dbReference>
<dbReference type="OrthoDB" id="951068at2"/>
<organism evidence="2 3">
    <name type="scientific">Hanstruepera neustonica</name>
    <dbReference type="NCBI Taxonomy" id="1445657"/>
    <lineage>
        <taxon>Bacteria</taxon>
        <taxon>Pseudomonadati</taxon>
        <taxon>Bacteroidota</taxon>
        <taxon>Flavobacteriia</taxon>
        <taxon>Flavobacteriales</taxon>
        <taxon>Flavobacteriaceae</taxon>
        <taxon>Hanstruepera</taxon>
    </lineage>
</organism>
<feature type="domain" description="DUF4440" evidence="1">
    <location>
        <begin position="37"/>
        <end position="141"/>
    </location>
</feature>
<dbReference type="RefSeq" id="WP_103052552.1">
    <property type="nucleotide sequence ID" value="NZ_POWF01000007.1"/>
</dbReference>
<protein>
    <recommendedName>
        <fullName evidence="1">DUF4440 domain-containing protein</fullName>
    </recommendedName>
</protein>